<evidence type="ECO:0000256" key="3">
    <source>
        <dbReference type="ARBA" id="ARBA00023274"/>
    </source>
</evidence>
<dbReference type="PANTHER" id="PTHR23413:SF1">
    <property type="entry name" value="RIBOSOMAL PROTEIN L32"/>
    <property type="match status" value="1"/>
</dbReference>
<dbReference type="PROSITE" id="PS00580">
    <property type="entry name" value="RIBOSOMAL_L32E"/>
    <property type="match status" value="1"/>
</dbReference>
<keyword evidence="2 4" id="KW-0689">Ribosomal protein</keyword>
<evidence type="ECO:0000256" key="1">
    <source>
        <dbReference type="ARBA" id="ARBA00008431"/>
    </source>
</evidence>
<dbReference type="SMART" id="SM01393">
    <property type="entry name" value="Ribosomal_L32e"/>
    <property type="match status" value="1"/>
</dbReference>
<dbReference type="AlphaFoldDB" id="A0A1Y1V010"/>
<accession>A0A1Y1V010</accession>
<dbReference type="Pfam" id="PF01655">
    <property type="entry name" value="Ribosomal_L32e"/>
    <property type="match status" value="1"/>
</dbReference>
<protein>
    <submittedName>
        <fullName evidence="4">Ribosomal protein L32e</fullName>
    </submittedName>
</protein>
<dbReference type="SUPFAM" id="SSF52042">
    <property type="entry name" value="Ribosomal protein L32e"/>
    <property type="match status" value="1"/>
</dbReference>
<gene>
    <name evidence="4" type="ORF">BCR36DRAFT_301583</name>
</gene>
<proteinExistence type="inferred from homology"/>
<reference evidence="4 5" key="1">
    <citation type="submission" date="2016-08" db="EMBL/GenBank/DDBJ databases">
        <title>Genomes of anaerobic fungi encode conserved fungal cellulosomes for biomass hydrolysis.</title>
        <authorList>
            <consortium name="DOE Joint Genome Institute"/>
            <person name="Haitjema C.H."/>
            <person name="Gilmore S.P."/>
            <person name="Henske J.K."/>
            <person name="Solomon K.V."/>
            <person name="De Groot R."/>
            <person name="Kuo A."/>
            <person name="Mondo S.J."/>
            <person name="Salamov A.A."/>
            <person name="Labutti K."/>
            <person name="Zhao Z."/>
            <person name="Chiniquy J."/>
            <person name="Barry K."/>
            <person name="Brewer H.M."/>
            <person name="Purvine S.O."/>
            <person name="Wright A.T."/>
            <person name="Boxma B."/>
            <person name="Van Alen T."/>
            <person name="Hackstein J.H."/>
            <person name="Baker S.E."/>
            <person name="Grigoriev I.V."/>
            <person name="O'Malley M.A."/>
        </authorList>
    </citation>
    <scope>NUCLEOTIDE SEQUENCE [LARGE SCALE GENOMIC DNA]</scope>
    <source>
        <strain evidence="5">finn</strain>
    </source>
</reference>
<name>A0A1Y1V010_9FUNG</name>
<keyword evidence="3" id="KW-0687">Ribonucleoprotein</keyword>
<sequence length="133" mass="15488">MVTPINKTPIVKKKTTKFFRHQSDRFKRVDASWRKPKGIDGVVRRRFRGTIRMPKIGYGSNKKTRDLLPNGFKKFVVSNVKDLELLLMHNRTYAAEIAHNVSSKKRIEIVERAKQLNVKVTNAQARVRTQDNE</sequence>
<dbReference type="OrthoDB" id="268693at2759"/>
<evidence type="ECO:0000256" key="2">
    <source>
        <dbReference type="ARBA" id="ARBA00022980"/>
    </source>
</evidence>
<dbReference type="InterPro" id="IPR001515">
    <property type="entry name" value="Ribosomal_eL32"/>
</dbReference>
<dbReference type="InterPro" id="IPR018263">
    <property type="entry name" value="Ribosomal_eL32_CS"/>
</dbReference>
<reference evidence="4 5" key="2">
    <citation type="submission" date="2016-08" db="EMBL/GenBank/DDBJ databases">
        <title>Pervasive Adenine N6-methylation of Active Genes in Fungi.</title>
        <authorList>
            <consortium name="DOE Joint Genome Institute"/>
            <person name="Mondo S.J."/>
            <person name="Dannebaum R.O."/>
            <person name="Kuo R.C."/>
            <person name="Labutti K."/>
            <person name="Haridas S."/>
            <person name="Kuo A."/>
            <person name="Salamov A."/>
            <person name="Ahrendt S.R."/>
            <person name="Lipzen A."/>
            <person name="Sullivan W."/>
            <person name="Andreopoulos W.B."/>
            <person name="Clum A."/>
            <person name="Lindquist E."/>
            <person name="Daum C."/>
            <person name="Ramamoorthy G.K."/>
            <person name="Gryganskyi A."/>
            <person name="Culley D."/>
            <person name="Magnuson J.K."/>
            <person name="James T.Y."/>
            <person name="O'Malley M.A."/>
            <person name="Stajich J.E."/>
            <person name="Spatafora J.W."/>
            <person name="Visel A."/>
            <person name="Grigoriev I.V."/>
        </authorList>
    </citation>
    <scope>NUCLEOTIDE SEQUENCE [LARGE SCALE GENOMIC DNA]</scope>
    <source>
        <strain evidence="5">finn</strain>
    </source>
</reference>
<dbReference type="PANTHER" id="PTHR23413">
    <property type="entry name" value="60S RIBOSOMAL PROTEIN L32 AND DNA-DIRECTED RNA POLYMERASE II, SUBUNIT N"/>
    <property type="match status" value="1"/>
</dbReference>
<evidence type="ECO:0000313" key="4">
    <source>
        <dbReference type="EMBL" id="ORX44377.1"/>
    </source>
</evidence>
<organism evidence="4 5">
    <name type="scientific">Piromyces finnis</name>
    <dbReference type="NCBI Taxonomy" id="1754191"/>
    <lineage>
        <taxon>Eukaryota</taxon>
        <taxon>Fungi</taxon>
        <taxon>Fungi incertae sedis</taxon>
        <taxon>Chytridiomycota</taxon>
        <taxon>Chytridiomycota incertae sedis</taxon>
        <taxon>Neocallimastigomycetes</taxon>
        <taxon>Neocallimastigales</taxon>
        <taxon>Neocallimastigaceae</taxon>
        <taxon>Piromyces</taxon>
    </lineage>
</organism>
<dbReference type="EMBL" id="MCFH01000046">
    <property type="protein sequence ID" value="ORX44377.1"/>
    <property type="molecule type" value="Genomic_DNA"/>
</dbReference>
<dbReference type="InterPro" id="IPR036351">
    <property type="entry name" value="Ribosomal_eL32_sf"/>
</dbReference>
<dbReference type="Proteomes" id="UP000193719">
    <property type="component" value="Unassembled WGS sequence"/>
</dbReference>
<dbReference type="CDD" id="cd00513">
    <property type="entry name" value="Ribosomal_L32_L32e"/>
    <property type="match status" value="1"/>
</dbReference>
<keyword evidence="5" id="KW-1185">Reference proteome</keyword>
<dbReference type="GO" id="GO:0006412">
    <property type="term" value="P:translation"/>
    <property type="evidence" value="ECO:0007669"/>
    <property type="project" value="InterPro"/>
</dbReference>
<evidence type="ECO:0000313" key="5">
    <source>
        <dbReference type="Proteomes" id="UP000193719"/>
    </source>
</evidence>
<comment type="caution">
    <text evidence="4">The sequence shown here is derived from an EMBL/GenBank/DDBJ whole genome shotgun (WGS) entry which is preliminary data.</text>
</comment>
<dbReference type="STRING" id="1754191.A0A1Y1V010"/>
<comment type="similarity">
    <text evidence="1">Belongs to the eukaryotic ribosomal protein eL32 family.</text>
</comment>
<dbReference type="GO" id="GO:0003735">
    <property type="term" value="F:structural constituent of ribosome"/>
    <property type="evidence" value="ECO:0007669"/>
    <property type="project" value="InterPro"/>
</dbReference>
<dbReference type="GO" id="GO:0022625">
    <property type="term" value="C:cytosolic large ribosomal subunit"/>
    <property type="evidence" value="ECO:0007669"/>
    <property type="project" value="TreeGrafter"/>
</dbReference>